<keyword evidence="5" id="KW-1185">Reference proteome</keyword>
<dbReference type="Proteomes" id="UP000677126">
    <property type="component" value="Chromosome"/>
</dbReference>
<dbReference type="EMBL" id="CP054856">
    <property type="protein sequence ID" value="QVM85423.1"/>
    <property type="molecule type" value="Genomic_DNA"/>
</dbReference>
<evidence type="ECO:0000256" key="2">
    <source>
        <dbReference type="SAM" id="SignalP"/>
    </source>
</evidence>
<accession>A0ABX8E9F9</accession>
<evidence type="ECO:0000313" key="5">
    <source>
        <dbReference type="Proteomes" id="UP000677126"/>
    </source>
</evidence>
<feature type="domain" description="Excalibur calcium-binding" evidence="3">
    <location>
        <begin position="77"/>
        <end position="113"/>
    </location>
</feature>
<protein>
    <submittedName>
        <fullName evidence="4">Excalibur calcium-binding domain-containing protein</fullName>
    </submittedName>
</protein>
<feature type="signal peptide" evidence="2">
    <location>
        <begin position="1"/>
        <end position="28"/>
    </location>
</feature>
<gene>
    <name evidence="4" type="ORF">HT578_18500</name>
</gene>
<keyword evidence="2" id="KW-0732">Signal</keyword>
<feature type="region of interest" description="Disordered" evidence="1">
    <location>
        <begin position="49"/>
        <end position="71"/>
    </location>
</feature>
<dbReference type="RefSeq" id="WP_213501030.1">
    <property type="nucleotide sequence ID" value="NZ_CP054856.1"/>
</dbReference>
<evidence type="ECO:0000256" key="1">
    <source>
        <dbReference type="SAM" id="MobiDB-lite"/>
    </source>
</evidence>
<dbReference type="NCBIfam" id="NF033223">
    <property type="entry name" value="YHYH_alt"/>
    <property type="match status" value="1"/>
</dbReference>
<organism evidence="4 5">
    <name type="scientific">Novosphingobium decolorationis</name>
    <dbReference type="NCBI Taxonomy" id="2698673"/>
    <lineage>
        <taxon>Bacteria</taxon>
        <taxon>Pseudomonadati</taxon>
        <taxon>Pseudomonadota</taxon>
        <taxon>Alphaproteobacteria</taxon>
        <taxon>Sphingomonadales</taxon>
        <taxon>Sphingomonadaceae</taxon>
        <taxon>Novosphingobium</taxon>
    </lineage>
</organism>
<proteinExistence type="predicted"/>
<name>A0ABX8E9F9_9SPHN</name>
<reference evidence="4 5" key="1">
    <citation type="journal article" date="2021" name="Int. J. Syst. Evol. Microbiol.">
        <title>Novosphingobium decolorationis sp. nov., an aniline blue-decolourizing bacterium isolated from East Pacific sediment.</title>
        <authorList>
            <person name="Chen X."/>
            <person name="Dong B."/>
            <person name="Chen T."/>
            <person name="Ren N."/>
            <person name="Wang J."/>
            <person name="Xu Y."/>
            <person name="Yang J."/>
            <person name="Zhu S."/>
            <person name="Chen J."/>
        </authorList>
    </citation>
    <scope>NUCLEOTIDE SEQUENCE [LARGE SCALE GENOMIC DNA]</scope>
    <source>
        <strain evidence="4 5">502str22</strain>
    </source>
</reference>
<dbReference type="InterPro" id="IPR008613">
    <property type="entry name" value="Excalibur_Ca-bd_domain"/>
</dbReference>
<evidence type="ECO:0000259" key="3">
    <source>
        <dbReference type="SMART" id="SM00894"/>
    </source>
</evidence>
<dbReference type="SMART" id="SM00894">
    <property type="entry name" value="Excalibur"/>
    <property type="match status" value="1"/>
</dbReference>
<sequence length="113" mass="11858">MLFVTFPRRAFLALACLAGGFVCGPALAHPGGLDRSGCHHNRRTGDYHCHRPSARQRPTAPSAPSVQSGAVDGAGTYYPNCAAVRAAGRAPLRRGEAGYRHGLDRDGDGVACE</sequence>
<dbReference type="InterPro" id="IPR047773">
    <property type="entry name" value="YHYH_dom_bact"/>
</dbReference>
<feature type="chain" id="PRO_5046444987" evidence="2">
    <location>
        <begin position="29"/>
        <end position="113"/>
    </location>
</feature>
<evidence type="ECO:0000313" key="4">
    <source>
        <dbReference type="EMBL" id="QVM85423.1"/>
    </source>
</evidence>
<dbReference type="Pfam" id="PF05901">
    <property type="entry name" value="Excalibur"/>
    <property type="match status" value="1"/>
</dbReference>